<dbReference type="Proteomes" id="UP000247476">
    <property type="component" value="Unassembled WGS sequence"/>
</dbReference>
<proteinExistence type="inferred from homology"/>
<evidence type="ECO:0000259" key="2">
    <source>
        <dbReference type="Pfam" id="PF08327"/>
    </source>
</evidence>
<dbReference type="EMBL" id="QJVJ01000001">
    <property type="protein sequence ID" value="PYI57579.1"/>
    <property type="molecule type" value="Genomic_DNA"/>
</dbReference>
<evidence type="ECO:0000313" key="3">
    <source>
        <dbReference type="EMBL" id="PYI57579.1"/>
    </source>
</evidence>
<evidence type="ECO:0000256" key="1">
    <source>
        <dbReference type="ARBA" id="ARBA00006817"/>
    </source>
</evidence>
<sequence length="181" mass="20521">MLAKEADPSWSDERLAGHIRDEHGTEDAWARLLAAALGERWGRKPVGRTASTGFQMGVRRTLPIARERVWELLMSREGLKLWIGELAPPEWAAGVPFESAEGTTGTMRVYKPYEQLRLTWKLPEWDKPSTLQIRLMSSSPDRTTVSFHQENLSDLFERERMLAKWEGAIASLREMAGTADA</sequence>
<protein>
    <submittedName>
        <fullName evidence="3">ATPase</fullName>
    </submittedName>
</protein>
<dbReference type="Gene3D" id="3.30.530.20">
    <property type="match status" value="1"/>
</dbReference>
<organism evidence="3 4">
    <name type="scientific">Paenibacillus flagellatus</name>
    <dbReference type="NCBI Taxonomy" id="2211139"/>
    <lineage>
        <taxon>Bacteria</taxon>
        <taxon>Bacillati</taxon>
        <taxon>Bacillota</taxon>
        <taxon>Bacilli</taxon>
        <taxon>Bacillales</taxon>
        <taxon>Paenibacillaceae</taxon>
        <taxon>Paenibacillus</taxon>
    </lineage>
</organism>
<keyword evidence="4" id="KW-1185">Reference proteome</keyword>
<dbReference type="Pfam" id="PF08327">
    <property type="entry name" value="AHSA1"/>
    <property type="match status" value="1"/>
</dbReference>
<comment type="similarity">
    <text evidence="1">Belongs to the AHA1 family.</text>
</comment>
<name>A0A2V5KD36_9BACL</name>
<dbReference type="AlphaFoldDB" id="A0A2V5KD36"/>
<dbReference type="InterPro" id="IPR023393">
    <property type="entry name" value="START-like_dom_sf"/>
</dbReference>
<reference evidence="3 4" key="1">
    <citation type="submission" date="2018-05" db="EMBL/GenBank/DDBJ databases">
        <title>Paenibacillus flagellatus sp. nov., isolated from selenium mineral soil.</title>
        <authorList>
            <person name="Dai X."/>
        </authorList>
    </citation>
    <scope>NUCLEOTIDE SEQUENCE [LARGE SCALE GENOMIC DNA]</scope>
    <source>
        <strain evidence="3 4">DXL2</strain>
    </source>
</reference>
<gene>
    <name evidence="3" type="ORF">DLM86_02290</name>
</gene>
<dbReference type="InterPro" id="IPR013538">
    <property type="entry name" value="ASHA1/2-like_C"/>
</dbReference>
<feature type="domain" description="Activator of Hsp90 ATPase homologue 1/2-like C-terminal" evidence="2">
    <location>
        <begin position="66"/>
        <end position="175"/>
    </location>
</feature>
<dbReference type="OrthoDB" id="4549061at2"/>
<comment type="caution">
    <text evidence="3">The sequence shown here is derived from an EMBL/GenBank/DDBJ whole genome shotgun (WGS) entry which is preliminary data.</text>
</comment>
<accession>A0A2V5KD36</accession>
<evidence type="ECO:0000313" key="4">
    <source>
        <dbReference type="Proteomes" id="UP000247476"/>
    </source>
</evidence>
<dbReference type="SUPFAM" id="SSF55961">
    <property type="entry name" value="Bet v1-like"/>
    <property type="match status" value="1"/>
</dbReference>